<dbReference type="InterPro" id="IPR051235">
    <property type="entry name" value="CEP152/SHC-Transforming"/>
</dbReference>
<dbReference type="PRINTS" id="PR00629">
    <property type="entry name" value="SHCPIDOMAIN"/>
</dbReference>
<keyword evidence="7" id="KW-1185">Reference proteome</keyword>
<feature type="compositionally biased region" description="Low complexity" evidence="3">
    <location>
        <begin position="546"/>
        <end position="569"/>
    </location>
</feature>
<dbReference type="InterPro" id="IPR035676">
    <property type="entry name" value="SHC_SH2"/>
</dbReference>
<dbReference type="CDD" id="cd09925">
    <property type="entry name" value="SH2_SHC"/>
    <property type="match status" value="1"/>
</dbReference>
<feature type="region of interest" description="Disordered" evidence="3">
    <location>
        <begin position="405"/>
        <end position="438"/>
    </location>
</feature>
<keyword evidence="1 2" id="KW-0727">SH2 domain</keyword>
<dbReference type="PROSITE" id="PS01179">
    <property type="entry name" value="PID"/>
    <property type="match status" value="1"/>
</dbReference>
<protein>
    <recommendedName>
        <fullName evidence="8">EOG090X098F</fullName>
    </recommendedName>
</protein>
<feature type="domain" description="PID" evidence="4">
    <location>
        <begin position="836"/>
        <end position="996"/>
    </location>
</feature>
<feature type="domain" description="SH2" evidence="5">
    <location>
        <begin position="1234"/>
        <end position="1325"/>
    </location>
</feature>
<evidence type="ECO:0000256" key="1">
    <source>
        <dbReference type="ARBA" id="ARBA00022999"/>
    </source>
</evidence>
<feature type="compositionally biased region" description="Low complexity" evidence="3">
    <location>
        <begin position="248"/>
        <end position="263"/>
    </location>
</feature>
<feature type="compositionally biased region" description="Polar residues" evidence="3">
    <location>
        <begin position="533"/>
        <end position="545"/>
    </location>
</feature>
<organism evidence="6 7">
    <name type="scientific">Daphnia galeata</name>
    <dbReference type="NCBI Taxonomy" id="27404"/>
    <lineage>
        <taxon>Eukaryota</taxon>
        <taxon>Metazoa</taxon>
        <taxon>Ecdysozoa</taxon>
        <taxon>Arthropoda</taxon>
        <taxon>Crustacea</taxon>
        <taxon>Branchiopoda</taxon>
        <taxon>Diplostraca</taxon>
        <taxon>Cladocera</taxon>
        <taxon>Anomopoda</taxon>
        <taxon>Daphniidae</taxon>
        <taxon>Daphnia</taxon>
    </lineage>
</organism>
<dbReference type="OrthoDB" id="5914531at2759"/>
<proteinExistence type="predicted"/>
<dbReference type="CDD" id="cd01209">
    <property type="entry name" value="PTB_Shc"/>
    <property type="match status" value="1"/>
</dbReference>
<feature type="region of interest" description="Disordered" evidence="3">
    <location>
        <begin position="238"/>
        <end position="318"/>
    </location>
</feature>
<feature type="compositionally biased region" description="Low complexity" evidence="3">
    <location>
        <begin position="406"/>
        <end position="438"/>
    </location>
</feature>
<dbReference type="SUPFAM" id="SSF50729">
    <property type="entry name" value="PH domain-like"/>
    <property type="match status" value="1"/>
</dbReference>
<dbReference type="EMBL" id="CAKKLH010000013">
    <property type="protein sequence ID" value="CAH0098989.1"/>
    <property type="molecule type" value="Genomic_DNA"/>
</dbReference>
<feature type="region of interest" description="Disordered" evidence="3">
    <location>
        <begin position="24"/>
        <end position="44"/>
    </location>
</feature>
<evidence type="ECO:0000259" key="4">
    <source>
        <dbReference type="PROSITE" id="PS01179"/>
    </source>
</evidence>
<dbReference type="InterPro" id="IPR006019">
    <property type="entry name" value="PID_Shc-like"/>
</dbReference>
<evidence type="ECO:0000256" key="3">
    <source>
        <dbReference type="SAM" id="MobiDB-lite"/>
    </source>
</evidence>
<evidence type="ECO:0000256" key="2">
    <source>
        <dbReference type="PROSITE-ProRule" id="PRU00191"/>
    </source>
</evidence>
<feature type="compositionally biased region" description="Polar residues" evidence="3">
    <location>
        <begin position="264"/>
        <end position="288"/>
    </location>
</feature>
<dbReference type="Pfam" id="PF00640">
    <property type="entry name" value="PID"/>
    <property type="match status" value="1"/>
</dbReference>
<dbReference type="PANTHER" id="PTHR10337">
    <property type="entry name" value="SHC TRANSFORMING PROTEIN"/>
    <property type="match status" value="1"/>
</dbReference>
<accession>A0A8J2RMF7</accession>
<dbReference type="Gene3D" id="2.30.29.30">
    <property type="entry name" value="Pleckstrin-homology domain (PH domain)/Phosphotyrosine-binding domain (PTB)"/>
    <property type="match status" value="1"/>
</dbReference>
<sequence>MTTQDWTRMLKSFRTKTYRNLPTVDDHKAGSAGSPLNDTRSSSVGLCDDDVDDCRLGPPDIKKTTTLDIGPIIKKGTLLPTDWTLSQRLTQHRGGGTTTTTTSKNQQSSIGGKSGCSRRAQQEEEEEEEDKPLAVRGRSASEPSFLSASRAVKVRVASPANSPSSYTPPAVKEISSITGLQQQIKAAFGRWRKRGTPSSPSSSALEEEVGCGPIREDCFDHPLNVRLSAQSQTFSHPHRLTVFPPFPSGGASPTSSSSANVSPARTNKSSVSNPTGGPTANSKSSGSHPFSFVRGLRKRRGGRGEGSEPQSNQQHRNLSDLCSDRIRSRTAGDSGWANCSSRLGGQDHFGSFGPLTSKSRSDHSLHRILKEDNTWTVFATLRPPSDKGGSLSKGSTAWTFGLFSDSPSHSSSHQRRQPSTPSVGKSSKSKAASVAPSPELLHRSFTPSCFPSGHPLGLHLPSSTGGGGGGFFGRNERRTRSLERCSQQRVRSSCAAPVGLSSSGAGGGYGSATAPAKPPPPIPSRVRSRSLEKNYQISTTAPHQRSGTTTATTTTTTGTTAIHSATSGSVGTAANNSSNTPLLPIRRNNVPPEVLATWCTFNEAFGGGRPKQHHRIPAEPLTVNDERDSPGSPVFEELFLPPPQKFAAAPPPIVAANPTVVELINNNNNKRNSVGAVSCCCCSSCSGGHSSAGVSCSSKSTPRSSPVPLTHLPETVLYGTREAPVLERHCVEGGEFIIAWLSHSNNSSSTTAGGGNHRVGAAALVPPPALPLPLPSSTSGVNEMQSSTPSANSAGAAAANQGVAGGGGSSNSSNRSFINKPARGWLHSDVVIVREGITYFVRYIGCLEVNTSMKSLDFDTRSQIAKECINIVCETAGLKTVDKKRKVDRRIQRILGDAPHMEHAGSDVALTISSGCLRISTLEGSTVVACHDMPNISFASGGDPDTLDFVAYVAKDNVHGRACYVLECGGGLAQDVITTIGQAFELRFKEYLKRTPRPAASESVLDGREVVGHVSGGGGAAPPPWSPDDPEYYNDLPGKVPPDVGPPPVPPLPNYQAPLGGGPVVAPVSAGTGGTVGSLKKSSTNHHQPNDRARHTVDLSDNLIDLNADVSSMGRLESVAVGSVTTGSNGGGISSSGGGGAAAVALSPFPDHEYVNGIMGSSSDFKNAPVSKDPFDMHPFSAALPSPLPSALLAPNAATLGTAGRPVVTLQRGGTKAGKVRVSPLEAQLLQEIWFHGPISRKEAEDLLKQDGDFLVRESQGSQGQYVLTGMQSGHHKHLLLVDPEGVVRTKDRTFESVSHLINFHRNNVLPIISAESVLLLKRPVPRAHHS</sequence>
<dbReference type="InterPro" id="IPR006020">
    <property type="entry name" value="PTB/PI_dom"/>
</dbReference>
<feature type="region of interest" description="Disordered" evidence="3">
    <location>
        <begin position="91"/>
        <end position="147"/>
    </location>
</feature>
<dbReference type="InterPro" id="IPR000980">
    <property type="entry name" value="SH2"/>
</dbReference>
<dbReference type="SUPFAM" id="SSF55550">
    <property type="entry name" value="SH2 domain"/>
    <property type="match status" value="1"/>
</dbReference>
<gene>
    <name evidence="6" type="ORF">DGAL_LOCUS1097</name>
</gene>
<reference evidence="6" key="1">
    <citation type="submission" date="2021-11" db="EMBL/GenBank/DDBJ databases">
        <authorList>
            <person name="Schell T."/>
        </authorList>
    </citation>
    <scope>NUCLEOTIDE SEQUENCE</scope>
    <source>
        <strain evidence="6">M5</strain>
    </source>
</reference>
<dbReference type="SMART" id="SM00462">
    <property type="entry name" value="PTB"/>
    <property type="match status" value="1"/>
</dbReference>
<feature type="compositionally biased region" description="Basic and acidic residues" evidence="3">
    <location>
        <begin position="474"/>
        <end position="483"/>
    </location>
</feature>
<dbReference type="Pfam" id="PF00017">
    <property type="entry name" value="SH2"/>
    <property type="match status" value="1"/>
</dbReference>
<feature type="compositionally biased region" description="Polar residues" evidence="3">
    <location>
        <begin position="776"/>
        <end position="789"/>
    </location>
</feature>
<feature type="compositionally biased region" description="Polar residues" evidence="3">
    <location>
        <begin position="34"/>
        <end position="44"/>
    </location>
</feature>
<evidence type="ECO:0000259" key="5">
    <source>
        <dbReference type="PROSITE" id="PS50001"/>
    </source>
</evidence>
<dbReference type="PRINTS" id="PR00401">
    <property type="entry name" value="SH2DOMAIN"/>
</dbReference>
<feature type="region of interest" description="Disordered" evidence="3">
    <location>
        <begin position="460"/>
        <end position="577"/>
    </location>
</feature>
<dbReference type="PROSITE" id="PS50001">
    <property type="entry name" value="SH2"/>
    <property type="match status" value="1"/>
</dbReference>
<evidence type="ECO:0008006" key="8">
    <source>
        <dbReference type="Google" id="ProtNLM"/>
    </source>
</evidence>
<dbReference type="FunFam" id="2.30.29.30:FF:000377">
    <property type="entry name" value="Shc transforming protein"/>
    <property type="match status" value="1"/>
</dbReference>
<dbReference type="GO" id="GO:0007169">
    <property type="term" value="P:cell surface receptor protein tyrosine kinase signaling pathway"/>
    <property type="evidence" value="ECO:0007669"/>
    <property type="project" value="TreeGrafter"/>
</dbReference>
<feature type="compositionally biased region" description="Pro residues" evidence="3">
    <location>
        <begin position="1039"/>
        <end position="1053"/>
    </location>
</feature>
<feature type="region of interest" description="Disordered" evidence="3">
    <location>
        <begin position="772"/>
        <end position="813"/>
    </location>
</feature>
<dbReference type="GO" id="GO:0035556">
    <property type="term" value="P:intracellular signal transduction"/>
    <property type="evidence" value="ECO:0007669"/>
    <property type="project" value="InterPro"/>
</dbReference>
<dbReference type="InterPro" id="IPR011993">
    <property type="entry name" value="PH-like_dom_sf"/>
</dbReference>
<name>A0A8J2RMF7_9CRUS</name>
<feature type="region of interest" description="Disordered" evidence="3">
    <location>
        <begin position="997"/>
        <end position="1093"/>
    </location>
</feature>
<dbReference type="GO" id="GO:0030971">
    <property type="term" value="F:receptor tyrosine kinase binding"/>
    <property type="evidence" value="ECO:0007669"/>
    <property type="project" value="TreeGrafter"/>
</dbReference>
<comment type="caution">
    <text evidence="6">The sequence shown here is derived from an EMBL/GenBank/DDBJ whole genome shotgun (WGS) entry which is preliminary data.</text>
</comment>
<evidence type="ECO:0000313" key="7">
    <source>
        <dbReference type="Proteomes" id="UP000789390"/>
    </source>
</evidence>
<dbReference type="InterPro" id="IPR036860">
    <property type="entry name" value="SH2_dom_sf"/>
</dbReference>
<dbReference type="SMART" id="SM00252">
    <property type="entry name" value="SH2"/>
    <property type="match status" value="1"/>
</dbReference>
<dbReference type="Proteomes" id="UP000789390">
    <property type="component" value="Unassembled WGS sequence"/>
</dbReference>
<dbReference type="PANTHER" id="PTHR10337:SF11">
    <property type="entry name" value="DSHC PROTEIN"/>
    <property type="match status" value="1"/>
</dbReference>
<feature type="compositionally biased region" description="Low complexity" evidence="3">
    <location>
        <begin position="790"/>
        <end position="802"/>
    </location>
</feature>
<dbReference type="GO" id="GO:0005886">
    <property type="term" value="C:plasma membrane"/>
    <property type="evidence" value="ECO:0007669"/>
    <property type="project" value="TreeGrafter"/>
</dbReference>
<dbReference type="FunFam" id="3.30.505.10:FF:000005">
    <property type="entry name" value="SHC-transforming protein 1 isoform 3"/>
    <property type="match status" value="1"/>
</dbReference>
<evidence type="ECO:0000313" key="6">
    <source>
        <dbReference type="EMBL" id="CAH0098989.1"/>
    </source>
</evidence>
<dbReference type="Gene3D" id="3.30.505.10">
    <property type="entry name" value="SH2 domain"/>
    <property type="match status" value="1"/>
</dbReference>